<name>X1Q891_9ZZZZ</name>
<comment type="caution">
    <text evidence="1">The sequence shown here is derived from an EMBL/GenBank/DDBJ whole genome shotgun (WGS) entry which is preliminary data.</text>
</comment>
<dbReference type="EMBL" id="BARV01037454">
    <property type="protein sequence ID" value="GAI50986.1"/>
    <property type="molecule type" value="Genomic_DNA"/>
</dbReference>
<proteinExistence type="predicted"/>
<sequence length="118" mass="13287">MEKDVWVFESLLYPVFMPIPYLTDYVAYDPNDSSHLAFVGNLLQSYGHREPRPQGIIPKPCPSCSIQYNLHTALNSWNCPSCQCSITWTLPISVPDSVIEPQGGPRDFAIAYPGVRQE</sequence>
<gene>
    <name evidence="1" type="ORF">S06H3_57942</name>
</gene>
<accession>X1Q891</accession>
<reference evidence="1" key="1">
    <citation type="journal article" date="2014" name="Front. Microbiol.">
        <title>High frequency of phylogenetically diverse reductive dehalogenase-homologous genes in deep subseafloor sedimentary metagenomes.</title>
        <authorList>
            <person name="Kawai M."/>
            <person name="Futagami T."/>
            <person name="Toyoda A."/>
            <person name="Takaki Y."/>
            <person name="Nishi S."/>
            <person name="Hori S."/>
            <person name="Arai W."/>
            <person name="Tsubouchi T."/>
            <person name="Morono Y."/>
            <person name="Uchiyama I."/>
            <person name="Ito T."/>
            <person name="Fujiyama A."/>
            <person name="Inagaki F."/>
            <person name="Takami H."/>
        </authorList>
    </citation>
    <scope>NUCLEOTIDE SEQUENCE</scope>
    <source>
        <strain evidence="1">Expedition CK06-06</strain>
    </source>
</reference>
<organism evidence="1">
    <name type="scientific">marine sediment metagenome</name>
    <dbReference type="NCBI Taxonomy" id="412755"/>
    <lineage>
        <taxon>unclassified sequences</taxon>
        <taxon>metagenomes</taxon>
        <taxon>ecological metagenomes</taxon>
    </lineage>
</organism>
<dbReference type="AlphaFoldDB" id="X1Q891"/>
<evidence type="ECO:0000313" key="1">
    <source>
        <dbReference type="EMBL" id="GAI50986.1"/>
    </source>
</evidence>
<protein>
    <submittedName>
        <fullName evidence="1">Uncharacterized protein</fullName>
    </submittedName>
</protein>